<comment type="caution">
    <text evidence="8">The sequence shown here is derived from an EMBL/GenBank/DDBJ whole genome shotgun (WGS) entry which is preliminary data.</text>
</comment>
<evidence type="ECO:0000256" key="1">
    <source>
        <dbReference type="ARBA" id="ARBA00010337"/>
    </source>
</evidence>
<dbReference type="OrthoDB" id="775571at2759"/>
<dbReference type="GO" id="GO:0000922">
    <property type="term" value="C:spindle pole"/>
    <property type="evidence" value="ECO:0007669"/>
    <property type="project" value="InterPro"/>
</dbReference>
<feature type="domain" description="Gamma tubulin complex component C-terminal" evidence="7">
    <location>
        <begin position="452"/>
        <end position="757"/>
    </location>
</feature>
<dbReference type="GO" id="GO:0031122">
    <property type="term" value="P:cytoplasmic microtubule organization"/>
    <property type="evidence" value="ECO:0007669"/>
    <property type="project" value="TreeGrafter"/>
</dbReference>
<dbReference type="GO" id="GO:0007020">
    <property type="term" value="P:microtubule nucleation"/>
    <property type="evidence" value="ECO:0007669"/>
    <property type="project" value="InterPro"/>
</dbReference>
<dbReference type="GO" id="GO:0005874">
    <property type="term" value="C:microtubule"/>
    <property type="evidence" value="ECO:0007669"/>
    <property type="project" value="UniProtKB-KW"/>
</dbReference>
<comment type="subcellular location">
    <subcellularLocation>
        <location evidence="5">Cytoplasm</location>
        <location evidence="5">Cytoskeleton</location>
        <location evidence="5">Microtubule organizing center</location>
    </subcellularLocation>
</comment>
<feature type="coiled-coil region" evidence="6">
    <location>
        <begin position="156"/>
        <end position="190"/>
    </location>
</feature>
<gene>
    <name evidence="8" type="ORF">OXX778_LOCUS18411</name>
</gene>
<dbReference type="GO" id="GO:0051225">
    <property type="term" value="P:spindle assembly"/>
    <property type="evidence" value="ECO:0007669"/>
    <property type="project" value="TreeGrafter"/>
</dbReference>
<dbReference type="PANTHER" id="PTHR19302:SF70">
    <property type="entry name" value="GAMMA-TUBULIN COMPLEX COMPONENT 6"/>
    <property type="match status" value="1"/>
</dbReference>
<keyword evidence="9" id="KW-1185">Reference proteome</keyword>
<dbReference type="AlphaFoldDB" id="A0A814JUD1"/>
<evidence type="ECO:0000259" key="7">
    <source>
        <dbReference type="Pfam" id="PF04130"/>
    </source>
</evidence>
<evidence type="ECO:0000313" key="9">
    <source>
        <dbReference type="Proteomes" id="UP000663879"/>
    </source>
</evidence>
<keyword evidence="6" id="KW-0175">Coiled coil</keyword>
<dbReference type="GO" id="GO:0051011">
    <property type="term" value="F:microtubule minus-end binding"/>
    <property type="evidence" value="ECO:0007669"/>
    <property type="project" value="TreeGrafter"/>
</dbReference>
<dbReference type="Pfam" id="PF04130">
    <property type="entry name" value="GCP_C_terminal"/>
    <property type="match status" value="1"/>
</dbReference>
<dbReference type="Gene3D" id="1.20.120.1900">
    <property type="entry name" value="Gamma-tubulin complex, C-terminal domain"/>
    <property type="match status" value="1"/>
</dbReference>
<keyword evidence="4 5" id="KW-0206">Cytoskeleton</keyword>
<keyword evidence="3 5" id="KW-0493">Microtubule</keyword>
<dbReference type="Proteomes" id="UP000663879">
    <property type="component" value="Unassembled WGS sequence"/>
</dbReference>
<evidence type="ECO:0000256" key="3">
    <source>
        <dbReference type="ARBA" id="ARBA00022701"/>
    </source>
</evidence>
<dbReference type="GO" id="GO:0051321">
    <property type="term" value="P:meiotic cell cycle"/>
    <property type="evidence" value="ECO:0007669"/>
    <property type="project" value="TreeGrafter"/>
</dbReference>
<feature type="non-terminal residue" evidence="8">
    <location>
        <position position="1"/>
    </location>
</feature>
<keyword evidence="2 5" id="KW-0963">Cytoplasm</keyword>
<dbReference type="GO" id="GO:0000930">
    <property type="term" value="C:gamma-tubulin complex"/>
    <property type="evidence" value="ECO:0007669"/>
    <property type="project" value="TreeGrafter"/>
</dbReference>
<evidence type="ECO:0000313" key="8">
    <source>
        <dbReference type="EMBL" id="CAF1042296.1"/>
    </source>
</evidence>
<organism evidence="8 9">
    <name type="scientific">Brachionus calyciflorus</name>
    <dbReference type="NCBI Taxonomy" id="104777"/>
    <lineage>
        <taxon>Eukaryota</taxon>
        <taxon>Metazoa</taxon>
        <taxon>Spiralia</taxon>
        <taxon>Gnathifera</taxon>
        <taxon>Rotifera</taxon>
        <taxon>Eurotatoria</taxon>
        <taxon>Monogononta</taxon>
        <taxon>Pseudotrocha</taxon>
        <taxon>Ploima</taxon>
        <taxon>Brachionidae</taxon>
        <taxon>Brachionus</taxon>
    </lineage>
</organism>
<dbReference type="PANTHER" id="PTHR19302">
    <property type="entry name" value="GAMMA TUBULIN COMPLEX PROTEIN"/>
    <property type="match status" value="1"/>
</dbReference>
<evidence type="ECO:0000256" key="2">
    <source>
        <dbReference type="ARBA" id="ARBA00022490"/>
    </source>
</evidence>
<evidence type="ECO:0000256" key="4">
    <source>
        <dbReference type="ARBA" id="ARBA00023212"/>
    </source>
</evidence>
<accession>A0A814JUD1</accession>
<dbReference type="InterPro" id="IPR007259">
    <property type="entry name" value="GCP"/>
</dbReference>
<evidence type="ECO:0000256" key="6">
    <source>
        <dbReference type="SAM" id="Coils"/>
    </source>
</evidence>
<dbReference type="GO" id="GO:0000278">
    <property type="term" value="P:mitotic cell cycle"/>
    <property type="evidence" value="ECO:0007669"/>
    <property type="project" value="TreeGrafter"/>
</dbReference>
<dbReference type="GO" id="GO:0043015">
    <property type="term" value="F:gamma-tubulin binding"/>
    <property type="evidence" value="ECO:0007669"/>
    <property type="project" value="InterPro"/>
</dbReference>
<comment type="similarity">
    <text evidence="1 5">Belongs to the TUBGCP family.</text>
</comment>
<proteinExistence type="inferred from homology"/>
<dbReference type="InterPro" id="IPR040457">
    <property type="entry name" value="GCP_C"/>
</dbReference>
<feature type="coiled-coil region" evidence="6">
    <location>
        <begin position="68"/>
        <end position="125"/>
    </location>
</feature>
<protein>
    <recommendedName>
        <fullName evidence="5">Gamma-tubulin complex component</fullName>
    </recommendedName>
</protein>
<evidence type="ECO:0000256" key="5">
    <source>
        <dbReference type="RuleBase" id="RU363050"/>
    </source>
</evidence>
<reference evidence="8" key="1">
    <citation type="submission" date="2021-02" db="EMBL/GenBank/DDBJ databases">
        <authorList>
            <person name="Nowell W R."/>
        </authorList>
    </citation>
    <scope>NUCLEOTIDE SEQUENCE</scope>
    <source>
        <strain evidence="8">Ploen Becks lab</strain>
    </source>
</reference>
<dbReference type="EMBL" id="CAJNOC010005101">
    <property type="protein sequence ID" value="CAF1042296.1"/>
    <property type="molecule type" value="Genomic_DNA"/>
</dbReference>
<dbReference type="InterPro" id="IPR042241">
    <property type="entry name" value="GCP_C_sf"/>
</dbReference>
<name>A0A814JUD1_9BILA</name>
<sequence length="804" mass="96098">YFFSSKNFMCKTKSVYPKLEVNFNETYLSQIEQKCIEYSSLVTYNSKYNLKTRQEYITEQSQIQEDYLERLQNEALERFRQYEREESENRLLEKEAKQKRFNFLKEQMENDLKRRQDEKQLQKQADKEYMDKLVNRNFEFDQEKRKLEEILKEEIRLEYEAKIKDAEMREKMARQRIQETSKQIEILENSKDLQDSQMDIDMEEEEEIDSNKSLENFIVESAQVDENNQMDVEMAPIQDTPVKNKVNDQTTEKDYKPSIRLQTDVNLLTESPTQIYKPSIRMNEKYHASKQTDLDDLELKDKNRLEWLKSRNAHVNSSTVQNLIENDEEQLDSLMEQSIMRKKRFEHFTKPEERVVQINFDEIVKPYQKEFPNLDQELNQNITTGMHYVQDNELDFEERKIKLEKKDNQSPYSFNYVNLEEILSRILCKPIELQLSLVNRSIINLFLFDLKLEDHLQALRKYILLENGLFAQKLVDELMVKIEDTHYNGNFLDLKFLLSPIFLKEAFSKTCSLIKNCKFIENLSISFSRKERKNDGLLNYIGMIELLYKVEWPINIIINDSTLIIYNQIFSFLLKIKFVLTALNSIWYTLRRYELIYKSEKSSQLKQLKLYCHEMQHYIGALQSYIYNQVIQVTWSELQKNLNEARNIDDLIQIHENYIKTAHSKCFFKKTPNVVDVILNTFEIIIKFRLLIVNGTLIRNSVTNEYEHEAFGQITENYEYFKNNAVFLHKILQKGISIGYEYHLNNLALTLNYNYYYGNDTPEDDDKEEELEEPKLVDLPEAEKGLDTCINFLEQFEVINPSGI</sequence>